<dbReference type="EMBL" id="BKCJ011658934">
    <property type="protein sequence ID" value="GFD45836.1"/>
    <property type="molecule type" value="Genomic_DNA"/>
</dbReference>
<comment type="caution">
    <text evidence="1">The sequence shown here is derived from an EMBL/GenBank/DDBJ whole genome shotgun (WGS) entry which is preliminary data.</text>
</comment>
<feature type="non-terminal residue" evidence="1">
    <location>
        <position position="104"/>
    </location>
</feature>
<sequence length="104" mass="11252">AAVRKSYDSLFVSFGGRRAVFLAAAATLGRGARELPARNRAAQRGHVSAHHRGASYFGQARRAAALAFRICPDTGAGFGCRRRHHLPRHAAATRCGRFCGDYRA</sequence>
<accession>A0A699WJE7</accession>
<evidence type="ECO:0000313" key="1">
    <source>
        <dbReference type="EMBL" id="GFD45836.1"/>
    </source>
</evidence>
<protein>
    <submittedName>
        <fullName evidence="1">Uncharacterized protein</fullName>
    </submittedName>
</protein>
<reference evidence="1" key="1">
    <citation type="journal article" date="2019" name="Sci. Rep.">
        <title>Draft genome of Tanacetum cinerariifolium, the natural source of mosquito coil.</title>
        <authorList>
            <person name="Yamashiro T."/>
            <person name="Shiraishi A."/>
            <person name="Satake H."/>
            <person name="Nakayama K."/>
        </authorList>
    </citation>
    <scope>NUCLEOTIDE SEQUENCE</scope>
</reference>
<feature type="non-terminal residue" evidence="1">
    <location>
        <position position="1"/>
    </location>
</feature>
<gene>
    <name evidence="1" type="ORF">Tci_917805</name>
</gene>
<dbReference type="AlphaFoldDB" id="A0A699WJE7"/>
<proteinExistence type="predicted"/>
<name>A0A699WJE7_TANCI</name>
<organism evidence="1">
    <name type="scientific">Tanacetum cinerariifolium</name>
    <name type="common">Dalmatian daisy</name>
    <name type="synonym">Chrysanthemum cinerariifolium</name>
    <dbReference type="NCBI Taxonomy" id="118510"/>
    <lineage>
        <taxon>Eukaryota</taxon>
        <taxon>Viridiplantae</taxon>
        <taxon>Streptophyta</taxon>
        <taxon>Embryophyta</taxon>
        <taxon>Tracheophyta</taxon>
        <taxon>Spermatophyta</taxon>
        <taxon>Magnoliopsida</taxon>
        <taxon>eudicotyledons</taxon>
        <taxon>Gunneridae</taxon>
        <taxon>Pentapetalae</taxon>
        <taxon>asterids</taxon>
        <taxon>campanulids</taxon>
        <taxon>Asterales</taxon>
        <taxon>Asteraceae</taxon>
        <taxon>Asteroideae</taxon>
        <taxon>Anthemideae</taxon>
        <taxon>Anthemidinae</taxon>
        <taxon>Tanacetum</taxon>
    </lineage>
</organism>